<sequence length="133" mass="14044">MSVNTDRYQSAATRYFEAWNATDREALTKAVAAAWTADGAYTDPLADVAGHEQLAALITGVHEQFPGFVFRPLGAVDGHHDTARFAWELVNEAGGTPSGGGSAPVAGFDVVTLAEDGRIQKVLGFLDRVPPTA</sequence>
<comment type="caution">
    <text evidence="2">The sequence shown here is derived from an EMBL/GenBank/DDBJ whole genome shotgun (WGS) entry which is preliminary data.</text>
</comment>
<proteinExistence type="predicted"/>
<protein>
    <submittedName>
        <fullName evidence="2">Isomerase</fullName>
    </submittedName>
</protein>
<dbReference type="InterPro" id="IPR037401">
    <property type="entry name" value="SnoaL-like"/>
</dbReference>
<dbReference type="RefSeq" id="WP_189313188.1">
    <property type="nucleotide sequence ID" value="NZ_BMQA01000015.1"/>
</dbReference>
<evidence type="ECO:0000313" key="2">
    <source>
        <dbReference type="EMBL" id="GGJ29988.1"/>
    </source>
</evidence>
<accession>A0A917KU47</accession>
<evidence type="ECO:0000313" key="3">
    <source>
        <dbReference type="Proteomes" id="UP000657574"/>
    </source>
</evidence>
<dbReference type="InterPro" id="IPR032710">
    <property type="entry name" value="NTF2-like_dom_sf"/>
</dbReference>
<dbReference type="SUPFAM" id="SSF54427">
    <property type="entry name" value="NTF2-like"/>
    <property type="match status" value="1"/>
</dbReference>
<dbReference type="Pfam" id="PF12680">
    <property type="entry name" value="SnoaL_2"/>
    <property type="match status" value="1"/>
</dbReference>
<dbReference type="EMBL" id="BMQA01000015">
    <property type="protein sequence ID" value="GGJ29988.1"/>
    <property type="molecule type" value="Genomic_DNA"/>
</dbReference>
<name>A0A917KU47_9ACTN</name>
<gene>
    <name evidence="2" type="ORF">GCM10010121_046650</name>
</gene>
<feature type="domain" description="SnoaL-like" evidence="1">
    <location>
        <begin position="13"/>
        <end position="120"/>
    </location>
</feature>
<dbReference type="Gene3D" id="3.10.450.50">
    <property type="match status" value="1"/>
</dbReference>
<reference evidence="2" key="1">
    <citation type="journal article" date="2014" name="Int. J. Syst. Evol. Microbiol.">
        <title>Complete genome sequence of Corynebacterium casei LMG S-19264T (=DSM 44701T), isolated from a smear-ripened cheese.</title>
        <authorList>
            <consortium name="US DOE Joint Genome Institute (JGI-PGF)"/>
            <person name="Walter F."/>
            <person name="Albersmeier A."/>
            <person name="Kalinowski J."/>
            <person name="Ruckert C."/>
        </authorList>
    </citation>
    <scope>NUCLEOTIDE SEQUENCE</scope>
    <source>
        <strain evidence="2">JCM 3086</strain>
    </source>
</reference>
<evidence type="ECO:0000259" key="1">
    <source>
        <dbReference type="Pfam" id="PF12680"/>
    </source>
</evidence>
<keyword evidence="2" id="KW-0413">Isomerase</keyword>
<reference evidence="2" key="2">
    <citation type="submission" date="2020-09" db="EMBL/GenBank/DDBJ databases">
        <authorList>
            <person name="Sun Q."/>
            <person name="Ohkuma M."/>
        </authorList>
    </citation>
    <scope>NUCLEOTIDE SEQUENCE</scope>
    <source>
        <strain evidence="2">JCM 3086</strain>
    </source>
</reference>
<dbReference type="GO" id="GO:0016853">
    <property type="term" value="F:isomerase activity"/>
    <property type="evidence" value="ECO:0007669"/>
    <property type="project" value="UniProtKB-KW"/>
</dbReference>
<keyword evidence="3" id="KW-1185">Reference proteome</keyword>
<organism evidence="2 3">
    <name type="scientific">Streptomyces brasiliensis</name>
    <dbReference type="NCBI Taxonomy" id="1954"/>
    <lineage>
        <taxon>Bacteria</taxon>
        <taxon>Bacillati</taxon>
        <taxon>Actinomycetota</taxon>
        <taxon>Actinomycetes</taxon>
        <taxon>Kitasatosporales</taxon>
        <taxon>Streptomycetaceae</taxon>
        <taxon>Streptomyces</taxon>
    </lineage>
</organism>
<dbReference type="AlphaFoldDB" id="A0A917KU47"/>
<dbReference type="Proteomes" id="UP000657574">
    <property type="component" value="Unassembled WGS sequence"/>
</dbReference>